<name>A0A1F2UX59_9ACTN</name>
<gene>
    <name evidence="2" type="ORF">A2074_05240</name>
</gene>
<evidence type="ECO:0008006" key="4">
    <source>
        <dbReference type="Google" id="ProtNLM"/>
    </source>
</evidence>
<keyword evidence="1" id="KW-0472">Membrane</keyword>
<comment type="caution">
    <text evidence="2">The sequence shown here is derived from an EMBL/GenBank/DDBJ whole genome shotgun (WGS) entry which is preliminary data.</text>
</comment>
<reference evidence="2 3" key="1">
    <citation type="journal article" date="2016" name="Nat. Commun.">
        <title>Thousands of microbial genomes shed light on interconnected biogeochemical processes in an aquifer system.</title>
        <authorList>
            <person name="Anantharaman K."/>
            <person name="Brown C.T."/>
            <person name="Hug L.A."/>
            <person name="Sharon I."/>
            <person name="Castelle C.J."/>
            <person name="Probst A.J."/>
            <person name="Thomas B.C."/>
            <person name="Singh A."/>
            <person name="Wilkins M.J."/>
            <person name="Karaoz U."/>
            <person name="Brodie E.L."/>
            <person name="Williams K.H."/>
            <person name="Hubbard S.S."/>
            <person name="Banfield J.F."/>
        </authorList>
    </citation>
    <scope>NUCLEOTIDE SEQUENCE [LARGE SCALE GENOMIC DNA]</scope>
</reference>
<evidence type="ECO:0000256" key="1">
    <source>
        <dbReference type="SAM" id="Phobius"/>
    </source>
</evidence>
<keyword evidence="1" id="KW-0812">Transmembrane</keyword>
<accession>A0A1F2UX59</accession>
<evidence type="ECO:0000313" key="3">
    <source>
        <dbReference type="Proteomes" id="UP000178086"/>
    </source>
</evidence>
<protein>
    <recommendedName>
        <fullName evidence="4">Alkaline shock response membrane anchor protein AmaP</fullName>
    </recommendedName>
</protein>
<dbReference type="AlphaFoldDB" id="A0A1F2UX59"/>
<evidence type="ECO:0000313" key="2">
    <source>
        <dbReference type="EMBL" id="OFW35263.1"/>
    </source>
</evidence>
<organism evidence="2 3">
    <name type="scientific">Candidatus Aquicultor primus</name>
    <dbReference type="NCBI Taxonomy" id="1797195"/>
    <lineage>
        <taxon>Bacteria</taxon>
        <taxon>Bacillati</taxon>
        <taxon>Actinomycetota</taxon>
        <taxon>Candidatus Aquicultoria</taxon>
        <taxon>Candidatus Aquicultorales</taxon>
        <taxon>Candidatus Aquicultoraceae</taxon>
        <taxon>Candidatus Aquicultor</taxon>
    </lineage>
</organism>
<dbReference type="Proteomes" id="UP000178086">
    <property type="component" value="Unassembled WGS sequence"/>
</dbReference>
<feature type="transmembrane region" description="Helical" evidence="1">
    <location>
        <begin position="7"/>
        <end position="33"/>
    </location>
</feature>
<keyword evidence="1" id="KW-1133">Transmembrane helix</keyword>
<proteinExistence type="predicted"/>
<feature type="transmembrane region" description="Helical" evidence="1">
    <location>
        <begin position="53"/>
        <end position="75"/>
    </location>
</feature>
<dbReference type="EMBL" id="MELI01000019">
    <property type="protein sequence ID" value="OFW35263.1"/>
    <property type="molecule type" value="Genomic_DNA"/>
</dbReference>
<sequence length="191" mass="20460">MQTLDRVILSVIFLLIFLVSAVAALVTLGAISVGQLQSVVPYQRMVSLFTSNLVAASGVSIAVLAVFIALGILWLRGELARTVKAVIGGSYETIAAGPGMTTVDNGVIIKAIDNAIRGIPGIVNSQTRIYVEGEGRTVATSNILLERKADIHAVDKSVRDLIDEAWLRKLGHGLARHDVVVHLESQERRVV</sequence>